<accession>A0ABM7HYE2</accession>
<dbReference type="Gene3D" id="1.10.10.10">
    <property type="entry name" value="Winged helix-like DNA-binding domain superfamily/Winged helix DNA-binding domain"/>
    <property type="match status" value="1"/>
</dbReference>
<dbReference type="EMBL" id="AP022567">
    <property type="protein sequence ID" value="BBX35623.1"/>
    <property type="molecule type" value="Genomic_DNA"/>
</dbReference>
<dbReference type="Proteomes" id="UP000465622">
    <property type="component" value="Chromosome"/>
</dbReference>
<evidence type="ECO:0000259" key="1">
    <source>
        <dbReference type="PROSITE" id="PS50995"/>
    </source>
</evidence>
<dbReference type="InterPro" id="IPR039422">
    <property type="entry name" value="MarR/SlyA-like"/>
</dbReference>
<dbReference type="InterPro" id="IPR036390">
    <property type="entry name" value="WH_DNA-bd_sf"/>
</dbReference>
<gene>
    <name evidence="2" type="ORF">MMAGJ_49050</name>
</gene>
<feature type="domain" description="HTH marR-type" evidence="1">
    <location>
        <begin position="15"/>
        <end position="151"/>
    </location>
</feature>
<dbReference type="SUPFAM" id="SSF46785">
    <property type="entry name" value="Winged helix' DNA-binding domain"/>
    <property type="match status" value="1"/>
</dbReference>
<dbReference type="InterPro" id="IPR036388">
    <property type="entry name" value="WH-like_DNA-bd_sf"/>
</dbReference>
<evidence type="ECO:0000313" key="3">
    <source>
        <dbReference type="Proteomes" id="UP000465622"/>
    </source>
</evidence>
<dbReference type="PANTHER" id="PTHR33164:SF99">
    <property type="entry name" value="MARR FAMILY REGULATORY PROTEIN"/>
    <property type="match status" value="1"/>
</dbReference>
<dbReference type="PANTHER" id="PTHR33164">
    <property type="entry name" value="TRANSCRIPTIONAL REGULATOR, MARR FAMILY"/>
    <property type="match status" value="1"/>
</dbReference>
<name>A0ABM7HYE2_MYCME</name>
<sequence>MDAVARRSGWLSKREARIWQSYRDVRRELQAAFHLQLSRQQGISAADYAVMVPLSEAADGRLRTKDLGAALGWDRSRTSHQVTRMVKRGLVARDLYEDDARGSVVRLTPAGRATIERAAPNHVALVRQLFFAPLSNDELDALGGMLDRMLIAIRQYTAEIAEDGGHIGRD</sequence>
<reference evidence="2 3" key="1">
    <citation type="journal article" date="2019" name="Emerg. Microbes Infect.">
        <title>Comprehensive subspecies identification of 175 nontuberculous mycobacteria species based on 7547 genomic profiles.</title>
        <authorList>
            <person name="Matsumoto Y."/>
            <person name="Kinjo T."/>
            <person name="Motooka D."/>
            <person name="Nabeya D."/>
            <person name="Jung N."/>
            <person name="Uechi K."/>
            <person name="Horii T."/>
            <person name="Iida T."/>
            <person name="Fujita J."/>
            <person name="Nakamura S."/>
        </authorList>
    </citation>
    <scope>NUCLEOTIDE SEQUENCE [LARGE SCALE GENOMIC DNA]</scope>
    <source>
        <strain evidence="2 3">JCM 12375</strain>
    </source>
</reference>
<proteinExistence type="predicted"/>
<evidence type="ECO:0000313" key="2">
    <source>
        <dbReference type="EMBL" id="BBX35623.1"/>
    </source>
</evidence>
<organism evidence="2 3">
    <name type="scientific">Mycolicibacterium mageritense</name>
    <name type="common">Mycobacterium mageritense</name>
    <dbReference type="NCBI Taxonomy" id="53462"/>
    <lineage>
        <taxon>Bacteria</taxon>
        <taxon>Bacillati</taxon>
        <taxon>Actinomycetota</taxon>
        <taxon>Actinomycetes</taxon>
        <taxon>Mycobacteriales</taxon>
        <taxon>Mycobacteriaceae</taxon>
        <taxon>Mycolicibacterium</taxon>
    </lineage>
</organism>
<dbReference type="PROSITE" id="PS50995">
    <property type="entry name" value="HTH_MARR_2"/>
    <property type="match status" value="1"/>
</dbReference>
<protein>
    <submittedName>
        <fullName evidence="2">MarR family transcriptional regulator</fullName>
    </submittedName>
</protein>
<dbReference type="SMART" id="SM00347">
    <property type="entry name" value="HTH_MARR"/>
    <property type="match status" value="1"/>
</dbReference>
<dbReference type="InterPro" id="IPR000835">
    <property type="entry name" value="HTH_MarR-typ"/>
</dbReference>
<keyword evidence="3" id="KW-1185">Reference proteome</keyword>